<evidence type="ECO:0000256" key="1">
    <source>
        <dbReference type="SAM" id="MobiDB-lite"/>
    </source>
</evidence>
<proteinExistence type="predicted"/>
<organism evidence="2 3">
    <name type="scientific">Prunus armeniaca</name>
    <name type="common">Apricot</name>
    <name type="synonym">Armeniaca vulgaris</name>
    <dbReference type="NCBI Taxonomy" id="36596"/>
    <lineage>
        <taxon>Eukaryota</taxon>
        <taxon>Viridiplantae</taxon>
        <taxon>Streptophyta</taxon>
        <taxon>Embryophyta</taxon>
        <taxon>Tracheophyta</taxon>
        <taxon>Spermatophyta</taxon>
        <taxon>Magnoliopsida</taxon>
        <taxon>eudicotyledons</taxon>
        <taxon>Gunneridae</taxon>
        <taxon>Pentapetalae</taxon>
        <taxon>rosids</taxon>
        <taxon>fabids</taxon>
        <taxon>Rosales</taxon>
        <taxon>Rosaceae</taxon>
        <taxon>Amygdaloideae</taxon>
        <taxon>Amygdaleae</taxon>
        <taxon>Prunus</taxon>
    </lineage>
</organism>
<dbReference type="EMBL" id="CAEKDK010000001">
    <property type="protein sequence ID" value="CAB4266936.1"/>
    <property type="molecule type" value="Genomic_DNA"/>
</dbReference>
<evidence type="ECO:0000313" key="2">
    <source>
        <dbReference type="EMBL" id="CAB4266936.1"/>
    </source>
</evidence>
<feature type="region of interest" description="Disordered" evidence="1">
    <location>
        <begin position="1"/>
        <end position="51"/>
    </location>
</feature>
<name>A0A6J5TSB9_PRUAR</name>
<feature type="compositionally biased region" description="Basic and acidic residues" evidence="1">
    <location>
        <begin position="28"/>
        <end position="40"/>
    </location>
</feature>
<reference evidence="2 3" key="1">
    <citation type="submission" date="2020-05" db="EMBL/GenBank/DDBJ databases">
        <authorList>
            <person name="Campoy J."/>
            <person name="Schneeberger K."/>
            <person name="Spophaly S."/>
        </authorList>
    </citation>
    <scope>NUCLEOTIDE SEQUENCE [LARGE SCALE GENOMIC DNA]</scope>
    <source>
        <strain evidence="2">PruArmRojPasFocal</strain>
    </source>
</reference>
<dbReference type="Proteomes" id="UP000507222">
    <property type="component" value="Unassembled WGS sequence"/>
</dbReference>
<gene>
    <name evidence="2" type="ORF">CURHAP_LOCUS9472</name>
</gene>
<sequence>MTWHGEDSLGNPKFGLLKPSSMNVENVIGRERERERERRGGGGGGSREWVGEVGLGVESSIRLGNGGERRVGCGWGWGGGRVWVAARADGREGNEGEGEGWL</sequence>
<protein>
    <submittedName>
        <fullName evidence="2">Uncharacterized protein</fullName>
    </submittedName>
</protein>
<dbReference type="AlphaFoldDB" id="A0A6J5TSB9"/>
<evidence type="ECO:0000313" key="3">
    <source>
        <dbReference type="Proteomes" id="UP000507222"/>
    </source>
</evidence>
<accession>A0A6J5TSB9</accession>